<sequence>MYKFEIYKDSKGEYRFRFKASNGETMFVSEGYVAKASAVKAIESIKKNVPEAPVNDTTTAVA</sequence>
<dbReference type="PANTHER" id="PTHR40606">
    <property type="match status" value="1"/>
</dbReference>
<dbReference type="PANTHER" id="PTHR40606:SF1">
    <property type="entry name" value="UPF0339 PROTEIN YEGP"/>
    <property type="match status" value="1"/>
</dbReference>
<evidence type="ECO:0000259" key="1">
    <source>
        <dbReference type="Pfam" id="PF07411"/>
    </source>
</evidence>
<dbReference type="RefSeq" id="WP_183395974.1">
    <property type="nucleotide sequence ID" value="NZ_JACIDR010000004.1"/>
</dbReference>
<dbReference type="EMBL" id="JACIDR010000004">
    <property type="protein sequence ID" value="MBB3974136.1"/>
    <property type="molecule type" value="Genomic_DNA"/>
</dbReference>
<dbReference type="Pfam" id="PF07411">
    <property type="entry name" value="DUF1508"/>
    <property type="match status" value="1"/>
</dbReference>
<dbReference type="Gene3D" id="3.30.160.160">
    <property type="entry name" value="YegP-like"/>
    <property type="match status" value="1"/>
</dbReference>
<dbReference type="InterPro" id="IPR051141">
    <property type="entry name" value="UPF0339_domain"/>
</dbReference>
<evidence type="ECO:0000313" key="2">
    <source>
        <dbReference type="EMBL" id="MBB3974136.1"/>
    </source>
</evidence>
<dbReference type="SUPFAM" id="SSF160113">
    <property type="entry name" value="YegP-like"/>
    <property type="match status" value="1"/>
</dbReference>
<dbReference type="InterPro" id="IPR010879">
    <property type="entry name" value="DUF1508"/>
</dbReference>
<dbReference type="Proteomes" id="UP000528964">
    <property type="component" value="Unassembled WGS sequence"/>
</dbReference>
<reference evidence="2 3" key="1">
    <citation type="submission" date="2020-08" db="EMBL/GenBank/DDBJ databases">
        <title>Genomic Encyclopedia of Type Strains, Phase IV (KMG-IV): sequencing the most valuable type-strain genomes for metagenomic binning, comparative biology and taxonomic classification.</title>
        <authorList>
            <person name="Goeker M."/>
        </authorList>
    </citation>
    <scope>NUCLEOTIDE SEQUENCE [LARGE SCALE GENOMIC DNA]</scope>
    <source>
        <strain evidence="2 3">DSM 25481</strain>
    </source>
</reference>
<dbReference type="InterPro" id="IPR036913">
    <property type="entry name" value="YegP-like_sf"/>
</dbReference>
<keyword evidence="3" id="KW-1185">Reference proteome</keyword>
<dbReference type="AlphaFoldDB" id="A0A7W6CZW5"/>
<comment type="caution">
    <text evidence="2">The sequence shown here is derived from an EMBL/GenBank/DDBJ whole genome shotgun (WGS) entry which is preliminary data.</text>
</comment>
<accession>A0A7W6CZW5</accession>
<organism evidence="2 3">
    <name type="scientific">Hansschlegelia beijingensis</name>
    <dbReference type="NCBI Taxonomy" id="1133344"/>
    <lineage>
        <taxon>Bacteria</taxon>
        <taxon>Pseudomonadati</taxon>
        <taxon>Pseudomonadota</taxon>
        <taxon>Alphaproteobacteria</taxon>
        <taxon>Hyphomicrobiales</taxon>
        <taxon>Methylopilaceae</taxon>
        <taxon>Hansschlegelia</taxon>
    </lineage>
</organism>
<proteinExistence type="predicted"/>
<feature type="domain" description="DUF1508" evidence="1">
    <location>
        <begin position="9"/>
        <end position="56"/>
    </location>
</feature>
<evidence type="ECO:0000313" key="3">
    <source>
        <dbReference type="Proteomes" id="UP000528964"/>
    </source>
</evidence>
<protein>
    <recommendedName>
        <fullName evidence="1">DUF1508 domain-containing protein</fullName>
    </recommendedName>
</protein>
<name>A0A7W6CZW5_9HYPH</name>
<gene>
    <name evidence="2" type="ORF">GGR24_002813</name>
</gene>